<evidence type="ECO:0000313" key="1">
    <source>
        <dbReference type="EMBL" id="KKL12798.1"/>
    </source>
</evidence>
<dbReference type="AlphaFoldDB" id="A0A0F9DLH3"/>
<dbReference type="InterPro" id="IPR029058">
    <property type="entry name" value="AB_hydrolase_fold"/>
</dbReference>
<dbReference type="EMBL" id="LAZR01041117">
    <property type="protein sequence ID" value="KKL12798.1"/>
    <property type="molecule type" value="Genomic_DNA"/>
</dbReference>
<evidence type="ECO:0008006" key="2">
    <source>
        <dbReference type="Google" id="ProtNLM"/>
    </source>
</evidence>
<dbReference type="Gene3D" id="3.40.50.1820">
    <property type="entry name" value="alpha/beta hydrolase"/>
    <property type="match status" value="1"/>
</dbReference>
<sequence length="112" mass="12455">MSGVTYALLILFLHLPASADMTDTGNEPVIYLLPGTGADCRIFNKIDFPYDTVHLEFPMPERKMSMRDYALSFIPRIDTNRKFILVGVSLGGMISTELADTLSPERVIIISS</sequence>
<comment type="caution">
    <text evidence="1">The sequence shown here is derived from an EMBL/GenBank/DDBJ whole genome shotgun (WGS) entry which is preliminary data.</text>
</comment>
<gene>
    <name evidence="1" type="ORF">LCGC14_2532180</name>
</gene>
<accession>A0A0F9DLH3</accession>
<proteinExistence type="predicted"/>
<name>A0A0F9DLH3_9ZZZZ</name>
<reference evidence="1" key="1">
    <citation type="journal article" date="2015" name="Nature">
        <title>Complex archaea that bridge the gap between prokaryotes and eukaryotes.</title>
        <authorList>
            <person name="Spang A."/>
            <person name="Saw J.H."/>
            <person name="Jorgensen S.L."/>
            <person name="Zaremba-Niedzwiedzka K."/>
            <person name="Martijn J."/>
            <person name="Lind A.E."/>
            <person name="van Eijk R."/>
            <person name="Schleper C."/>
            <person name="Guy L."/>
            <person name="Ettema T.J."/>
        </authorList>
    </citation>
    <scope>NUCLEOTIDE SEQUENCE</scope>
</reference>
<feature type="non-terminal residue" evidence="1">
    <location>
        <position position="112"/>
    </location>
</feature>
<dbReference type="SUPFAM" id="SSF53474">
    <property type="entry name" value="alpha/beta-Hydrolases"/>
    <property type="match status" value="1"/>
</dbReference>
<organism evidence="1">
    <name type="scientific">marine sediment metagenome</name>
    <dbReference type="NCBI Taxonomy" id="412755"/>
    <lineage>
        <taxon>unclassified sequences</taxon>
        <taxon>metagenomes</taxon>
        <taxon>ecological metagenomes</taxon>
    </lineage>
</organism>
<protein>
    <recommendedName>
        <fullName evidence="2">AB hydrolase-1 domain-containing protein</fullName>
    </recommendedName>
</protein>